<reference evidence="2" key="1">
    <citation type="submission" date="2021-04" db="EMBL/GenBank/DDBJ databases">
        <authorList>
            <person name="Tunstrom K."/>
        </authorList>
    </citation>
    <scope>NUCLEOTIDE SEQUENCE</scope>
</reference>
<dbReference type="Proteomes" id="UP000691718">
    <property type="component" value="Unassembled WGS sequence"/>
</dbReference>
<keyword evidence="3" id="KW-1185">Reference proteome</keyword>
<feature type="region of interest" description="Disordered" evidence="1">
    <location>
        <begin position="225"/>
        <end position="250"/>
    </location>
</feature>
<feature type="compositionally biased region" description="Low complexity" evidence="1">
    <location>
        <begin position="233"/>
        <end position="250"/>
    </location>
</feature>
<gene>
    <name evidence="2" type="ORF">PAPOLLO_LOCUS551</name>
</gene>
<comment type="caution">
    <text evidence="2">The sequence shown here is derived from an EMBL/GenBank/DDBJ whole genome shotgun (WGS) entry which is preliminary data.</text>
</comment>
<proteinExistence type="predicted"/>
<evidence type="ECO:0000256" key="1">
    <source>
        <dbReference type="SAM" id="MobiDB-lite"/>
    </source>
</evidence>
<dbReference type="OrthoDB" id="7473180at2759"/>
<protein>
    <submittedName>
        <fullName evidence="2">(apollo) hypothetical protein</fullName>
    </submittedName>
</protein>
<dbReference type="AlphaFoldDB" id="A0A8S3W0K9"/>
<feature type="non-terminal residue" evidence="2">
    <location>
        <position position="1"/>
    </location>
</feature>
<dbReference type="EMBL" id="CAJQZP010000011">
    <property type="protein sequence ID" value="CAG4932625.1"/>
    <property type="molecule type" value="Genomic_DNA"/>
</dbReference>
<name>A0A8S3W0K9_PARAO</name>
<sequence>PLSASSKEIKVGNEVNNTYKMDQSLDCIPVRQSRGANLDKAIPTKDPAFIMHHTNQTNMHYNYTIPEISANCNNGDNAQNFNKTDTHKNQASKRAHSSPFQIPMEESGASVDNETENSLSISKIADYLGKQSNVSISGMLQFNNQKKQTNKKQPLKELQMNVQNNWENNDEFAVTNLRDTKQMESAGSAGTISTVIERNLDKLKISQEKRDIPTVIVTRNSLSNNECDNIENKSSAGRSKSPSSKSQSTFSTVKENFTSFKSNDSPLQNSKGEVNLTHIPSPNVEYKELDKSVDWQELLQQKQESLAKEQWVEIRSANVNGFVGVSTAVTIAITTLADSWLTAKFQFSSLPNEGRDLTIELPRQPLLLSPGKTEQFTLYITSNVEINTTLLFTLFLKDASIDGDIQQNGELEINFKMPTIQALSCDGMNKILFPPIQEKSTYTKSLIIISDCPVDLQLDLSIIESDSMFTIKNVQEIRKHDVSKALMDRQNFTDEDHHKIGKPKGKVLNKQLCRLTSGNAIKVSIMFTAPKLSELDLTETTTSYRAALNVNLMGVKSVLKKVDLLGVVGSANLVVEISTHKLYITNEPTTIILRNSGSIPGSWLVKLKAISNENVVPFQISSQKLEICPGGEKELNILYTGPPDEVNEAVLILEDDVTGKKNTIDISGGMEKPRTFPIKTNYITMSWVRTGRKELSLRNSTNKKIQIRCQIIGEGFSIDLPGVESRGIYCVAFGPHDCRTLPIVFAPNSTAPHVAALHLVFDKNSDFSRKVKLFGCSNDECVRWSGLVTYGDTALLRAATRAPLSLPLYNKHNVPAFVAATVHFNLQYRWCAEGSQLEGARHVVSARSRHALRLRLDWARVESRARALAASALAALTVLTGPELTRRRILRIIRNKSTGELDTSLLPDHLKILAEDFEGQEIVSDECLKDFEETTSNLNELIESLQELNAQIDLPQDFADENTIIISDDTVLEHHTLCE</sequence>
<evidence type="ECO:0000313" key="3">
    <source>
        <dbReference type="Proteomes" id="UP000691718"/>
    </source>
</evidence>
<evidence type="ECO:0000313" key="2">
    <source>
        <dbReference type="EMBL" id="CAG4932625.1"/>
    </source>
</evidence>
<accession>A0A8S3W0K9</accession>
<feature type="region of interest" description="Disordered" evidence="1">
    <location>
        <begin position="76"/>
        <end position="114"/>
    </location>
</feature>
<organism evidence="2 3">
    <name type="scientific">Parnassius apollo</name>
    <name type="common">Apollo butterfly</name>
    <name type="synonym">Papilio apollo</name>
    <dbReference type="NCBI Taxonomy" id="110799"/>
    <lineage>
        <taxon>Eukaryota</taxon>
        <taxon>Metazoa</taxon>
        <taxon>Ecdysozoa</taxon>
        <taxon>Arthropoda</taxon>
        <taxon>Hexapoda</taxon>
        <taxon>Insecta</taxon>
        <taxon>Pterygota</taxon>
        <taxon>Neoptera</taxon>
        <taxon>Endopterygota</taxon>
        <taxon>Lepidoptera</taxon>
        <taxon>Glossata</taxon>
        <taxon>Ditrysia</taxon>
        <taxon>Papilionoidea</taxon>
        <taxon>Papilionidae</taxon>
        <taxon>Parnassiinae</taxon>
        <taxon>Parnassini</taxon>
        <taxon>Parnassius</taxon>
        <taxon>Parnassius</taxon>
    </lineage>
</organism>